<reference evidence="1 2" key="1">
    <citation type="journal article" date="2014" name="PLoS ONE">
        <title>Improving the Safety of Staphylococcus aureus Polyvalent Phages by Their Production on a Staphylococcus xylosus Strain.</title>
        <authorList>
            <person name="El Haddad L."/>
            <person name="Ben Abdallah N."/>
            <person name="Plante P.L."/>
            <person name="Dumaresq J."/>
            <person name="Katsarava R."/>
            <person name="Labrie S."/>
            <person name="Corbeil J."/>
            <person name="St-Gelais D."/>
            <person name="Moineau S."/>
        </authorList>
    </citation>
    <scope>NUCLEOTIDE SEQUENCE [LARGE SCALE GENOMIC DNA]</scope>
</reference>
<sequence>MKINYIPMWDNEDVLQYAKSQLLVNELETKEIIFKNYQISDDLDGGTDKKYYEIYESKFYVDEETTKEEFNNLIIENEKLIKEYKTQNGLIKNLIKSQHEVNEFEYNVINIL</sequence>
<dbReference type="GeneID" id="22276406"/>
<dbReference type="EMBL" id="KC012913">
    <property type="protein sequence ID" value="AFX93260.1"/>
    <property type="molecule type" value="Genomic_DNA"/>
</dbReference>
<accession>A0A075BF17</accession>
<evidence type="ECO:0008006" key="3">
    <source>
        <dbReference type="Google" id="ProtNLM"/>
    </source>
</evidence>
<evidence type="ECO:0000313" key="1">
    <source>
        <dbReference type="EMBL" id="AFX93260.1"/>
    </source>
</evidence>
<dbReference type="Proteomes" id="UP000028568">
    <property type="component" value="Segment"/>
</dbReference>
<name>A0A075BF17_9CAUD</name>
<protein>
    <recommendedName>
        <fullName evidence="3">TreI</fullName>
    </recommendedName>
</protein>
<dbReference type="SMR" id="A0A075BF17"/>
<organism evidence="1 2">
    <name type="scientific">Staphylococcus phage Team1</name>
    <dbReference type="NCBI Taxonomy" id="1262512"/>
    <lineage>
        <taxon>Viruses</taxon>
        <taxon>Duplodnaviria</taxon>
        <taxon>Heunggongvirae</taxon>
        <taxon>Uroviricota</taxon>
        <taxon>Caudoviricetes</taxon>
        <taxon>Herelleviridae</taxon>
        <taxon>Twortvirinae</taxon>
        <taxon>Kayvirus</taxon>
        <taxon>Kayvirus G1</taxon>
    </lineage>
</organism>
<evidence type="ECO:0000313" key="2">
    <source>
        <dbReference type="Proteomes" id="UP000028568"/>
    </source>
</evidence>
<proteinExistence type="predicted"/>
<dbReference type="RefSeq" id="YP_009098143.1">
    <property type="nucleotide sequence ID" value="NC_025417.1"/>
</dbReference>
<dbReference type="KEGG" id="vg:22276406"/>